<dbReference type="EMBL" id="BMIB01000006">
    <property type="protein sequence ID" value="GGH80664.1"/>
    <property type="molecule type" value="Genomic_DNA"/>
</dbReference>
<evidence type="ECO:0000313" key="5">
    <source>
        <dbReference type="Proteomes" id="UP000627292"/>
    </source>
</evidence>
<keyword evidence="2" id="KW-0378">Hydrolase</keyword>
<dbReference type="Gene3D" id="3.40.800.10">
    <property type="entry name" value="Ureohydrolase domain"/>
    <property type="match status" value="1"/>
</dbReference>
<organism evidence="4 5">
    <name type="scientific">Filimonas zeae</name>
    <dbReference type="NCBI Taxonomy" id="1737353"/>
    <lineage>
        <taxon>Bacteria</taxon>
        <taxon>Pseudomonadati</taxon>
        <taxon>Bacteroidota</taxon>
        <taxon>Chitinophagia</taxon>
        <taxon>Chitinophagales</taxon>
        <taxon>Chitinophagaceae</taxon>
        <taxon>Filimonas</taxon>
    </lineage>
</organism>
<proteinExistence type="inferred from homology"/>
<dbReference type="Proteomes" id="UP000627292">
    <property type="component" value="Unassembled WGS sequence"/>
</dbReference>
<dbReference type="GO" id="GO:0008783">
    <property type="term" value="F:agmatinase activity"/>
    <property type="evidence" value="ECO:0007669"/>
    <property type="project" value="TreeGrafter"/>
</dbReference>
<dbReference type="Pfam" id="PF00491">
    <property type="entry name" value="Arginase"/>
    <property type="match status" value="1"/>
</dbReference>
<dbReference type="CDD" id="cd09988">
    <property type="entry name" value="Formimidoylglutamase"/>
    <property type="match status" value="1"/>
</dbReference>
<dbReference type="PROSITE" id="PS51409">
    <property type="entry name" value="ARGINASE_2"/>
    <property type="match status" value="1"/>
</dbReference>
<reference evidence="4" key="1">
    <citation type="journal article" date="2014" name="Int. J. Syst. Evol. Microbiol.">
        <title>Complete genome sequence of Corynebacterium casei LMG S-19264T (=DSM 44701T), isolated from a smear-ripened cheese.</title>
        <authorList>
            <consortium name="US DOE Joint Genome Institute (JGI-PGF)"/>
            <person name="Walter F."/>
            <person name="Albersmeier A."/>
            <person name="Kalinowski J."/>
            <person name="Ruckert C."/>
        </authorList>
    </citation>
    <scope>NUCLEOTIDE SEQUENCE</scope>
    <source>
        <strain evidence="4">CGMCC 1.15290</strain>
    </source>
</reference>
<dbReference type="GO" id="GO:0033389">
    <property type="term" value="P:putrescine biosynthetic process from arginine, via agmatine"/>
    <property type="evidence" value="ECO:0007669"/>
    <property type="project" value="TreeGrafter"/>
</dbReference>
<dbReference type="InterPro" id="IPR023696">
    <property type="entry name" value="Ureohydrolase_dom_sf"/>
</dbReference>
<gene>
    <name evidence="4" type="primary">fjo29</name>
    <name evidence="4" type="ORF">GCM10011379_51870</name>
</gene>
<evidence type="ECO:0000256" key="2">
    <source>
        <dbReference type="ARBA" id="ARBA00022801"/>
    </source>
</evidence>
<comment type="caution">
    <text evidence="4">The sequence shown here is derived from an EMBL/GenBank/DDBJ whole genome shotgun (WGS) entry which is preliminary data.</text>
</comment>
<dbReference type="GO" id="GO:0046872">
    <property type="term" value="F:metal ion binding"/>
    <property type="evidence" value="ECO:0007669"/>
    <property type="project" value="UniProtKB-KW"/>
</dbReference>
<reference evidence="4" key="2">
    <citation type="submission" date="2020-09" db="EMBL/GenBank/DDBJ databases">
        <authorList>
            <person name="Sun Q."/>
            <person name="Zhou Y."/>
        </authorList>
    </citation>
    <scope>NUCLEOTIDE SEQUENCE</scope>
    <source>
        <strain evidence="4">CGMCC 1.15290</strain>
    </source>
</reference>
<dbReference type="InterPro" id="IPR006035">
    <property type="entry name" value="Ureohydrolase"/>
</dbReference>
<evidence type="ECO:0000256" key="3">
    <source>
        <dbReference type="PROSITE-ProRule" id="PRU00742"/>
    </source>
</evidence>
<name>A0A917J5Y2_9BACT</name>
<comment type="similarity">
    <text evidence="3">Belongs to the arginase family.</text>
</comment>
<keyword evidence="1" id="KW-0479">Metal-binding</keyword>
<protein>
    <submittedName>
        <fullName evidence="4">Arginase</fullName>
    </submittedName>
</protein>
<sequence>MFAPHNNNFSDMSSLESIIDFLDPVNISELSNDEGYRDTQLGKHIDAYEDELPDIDGADIILLGCGEMRGEGPGFSHSDGPNAIRRAFYSLYHWHDSVKVIDMGNVKRGITMADTYGALRTVVSELVSCNKRVVILGGSHDITRAQYNVYAAAENIIELTCVDARIDMDIDSILPVENFMLDLLTSEPNFVKHYNHIGFQSYLVHPTMLETIDKLRFDCYRVGRVKEHIDEMEPVIRNSHMLSFDIAAIQHSHAPSNYMTPNGFNGEEACTLMQYAGMSPNLSTIGIYGYIPKRDVQDLTAKQISHMLWYLMDGIHKGKQEAPMEMTDEFNEFSIAFAEIETVFLQSKRTGRWWVQLPDGKYMACSHRDYLIAASNDIPERWLRAVERS</sequence>
<keyword evidence="5" id="KW-1185">Reference proteome</keyword>
<evidence type="ECO:0000313" key="4">
    <source>
        <dbReference type="EMBL" id="GGH80664.1"/>
    </source>
</evidence>
<dbReference type="PANTHER" id="PTHR11358:SF26">
    <property type="entry name" value="GUANIDINO ACID HYDROLASE, MITOCHONDRIAL"/>
    <property type="match status" value="1"/>
</dbReference>
<accession>A0A917J5Y2</accession>
<dbReference type="SUPFAM" id="SSF52768">
    <property type="entry name" value="Arginase/deacetylase"/>
    <property type="match status" value="1"/>
</dbReference>
<dbReference type="AlphaFoldDB" id="A0A917J5Y2"/>
<dbReference type="PANTHER" id="PTHR11358">
    <property type="entry name" value="ARGINASE/AGMATINASE"/>
    <property type="match status" value="1"/>
</dbReference>
<evidence type="ECO:0000256" key="1">
    <source>
        <dbReference type="ARBA" id="ARBA00022723"/>
    </source>
</evidence>